<dbReference type="AlphaFoldDB" id="A0A2P6MXP5"/>
<dbReference type="InterPro" id="IPR009044">
    <property type="entry name" value="ssDNA-bd_transcriptional_reg"/>
</dbReference>
<dbReference type="OrthoDB" id="2505440at2759"/>
<evidence type="ECO:0000256" key="1">
    <source>
        <dbReference type="ARBA" id="ARBA00004123"/>
    </source>
</evidence>
<dbReference type="InterPro" id="IPR045125">
    <property type="entry name" value="Sub1/Tcp4-like"/>
</dbReference>
<keyword evidence="10" id="KW-1185">Reference proteome</keyword>
<evidence type="ECO:0000256" key="6">
    <source>
        <dbReference type="ARBA" id="ARBA00023242"/>
    </source>
</evidence>
<dbReference type="Gene3D" id="2.30.31.10">
    <property type="entry name" value="Transcriptional Coactivator Pc4, Chain A"/>
    <property type="match status" value="1"/>
</dbReference>
<evidence type="ECO:0000313" key="9">
    <source>
        <dbReference type="EMBL" id="PRP76490.1"/>
    </source>
</evidence>
<evidence type="ECO:0000259" key="8">
    <source>
        <dbReference type="PROSITE" id="PS51998"/>
    </source>
</evidence>
<feature type="compositionally biased region" description="Basic and acidic residues" evidence="7">
    <location>
        <begin position="73"/>
        <end position="82"/>
    </location>
</feature>
<keyword evidence="3" id="KW-0805">Transcription regulation</keyword>
<dbReference type="SUPFAM" id="SSF54447">
    <property type="entry name" value="ssDNA-binding transcriptional regulator domain"/>
    <property type="match status" value="1"/>
</dbReference>
<dbReference type="PROSITE" id="PS51998">
    <property type="entry name" value="DEK_C"/>
    <property type="match status" value="1"/>
</dbReference>
<gene>
    <name evidence="9" type="ORF">PROFUN_15160</name>
</gene>
<protein>
    <recommendedName>
        <fullName evidence="8">DEK-C domain-containing protein</fullName>
    </recommendedName>
</protein>
<evidence type="ECO:0000256" key="4">
    <source>
        <dbReference type="ARBA" id="ARBA00023125"/>
    </source>
</evidence>
<reference evidence="9 10" key="1">
    <citation type="journal article" date="2018" name="Genome Biol. Evol.">
        <title>Multiple Roots of Fruiting Body Formation in Amoebozoa.</title>
        <authorList>
            <person name="Hillmann F."/>
            <person name="Forbes G."/>
            <person name="Novohradska S."/>
            <person name="Ferling I."/>
            <person name="Riege K."/>
            <person name="Groth M."/>
            <person name="Westermann M."/>
            <person name="Marz M."/>
            <person name="Spaller T."/>
            <person name="Winckler T."/>
            <person name="Schaap P."/>
            <person name="Glockner G."/>
        </authorList>
    </citation>
    <scope>NUCLEOTIDE SEQUENCE [LARGE SCALE GENOMIC DNA]</scope>
    <source>
        <strain evidence="9 10">Jena</strain>
    </source>
</reference>
<dbReference type="InterPro" id="IPR014876">
    <property type="entry name" value="DEK_C"/>
</dbReference>
<dbReference type="Pfam" id="PF02229">
    <property type="entry name" value="PC4"/>
    <property type="match status" value="1"/>
</dbReference>
<accession>A0A2P6MXP5</accession>
<evidence type="ECO:0000256" key="2">
    <source>
        <dbReference type="ARBA" id="ARBA00009001"/>
    </source>
</evidence>
<dbReference type="GO" id="GO:0003677">
    <property type="term" value="F:DNA binding"/>
    <property type="evidence" value="ECO:0007669"/>
    <property type="project" value="UniProtKB-KW"/>
</dbReference>
<feature type="region of interest" description="Disordered" evidence="7">
    <location>
        <begin position="63"/>
        <end position="82"/>
    </location>
</feature>
<dbReference type="GO" id="GO:0060261">
    <property type="term" value="P:positive regulation of transcription initiation by RNA polymerase II"/>
    <property type="evidence" value="ECO:0007669"/>
    <property type="project" value="InterPro"/>
</dbReference>
<keyword evidence="6" id="KW-0539">Nucleus</keyword>
<sequence>MANEDDMRDAMRKLLATNNMNGITPRELRRKLEDRLDLESMSLDSMKEDLSKMAHEVMEEIQKALDTKSGTKRKIEEDTEKPVKKNCRVPVQILPNYLMLGNELTRVSVKKFKGTKLIDVRKFYRDKGTNERKIKPTSKGISLSESQWSELVSSISKVDELRKMV</sequence>
<evidence type="ECO:0000313" key="10">
    <source>
        <dbReference type="Proteomes" id="UP000241769"/>
    </source>
</evidence>
<keyword evidence="4" id="KW-0238">DNA-binding</keyword>
<proteinExistence type="inferred from homology"/>
<dbReference type="EMBL" id="MDYQ01000322">
    <property type="protein sequence ID" value="PRP76490.1"/>
    <property type="molecule type" value="Genomic_DNA"/>
</dbReference>
<dbReference type="GO" id="GO:0005634">
    <property type="term" value="C:nucleus"/>
    <property type="evidence" value="ECO:0007669"/>
    <property type="project" value="UniProtKB-SubCell"/>
</dbReference>
<name>A0A2P6MXP5_9EUKA</name>
<dbReference type="PANTHER" id="PTHR13215">
    <property type="entry name" value="RNA POLYMERASE II TRANSCRIPTIONAL COACTIVATOR"/>
    <property type="match status" value="1"/>
</dbReference>
<evidence type="ECO:0000256" key="7">
    <source>
        <dbReference type="SAM" id="MobiDB-lite"/>
    </source>
</evidence>
<dbReference type="InterPro" id="IPR003173">
    <property type="entry name" value="PC4_C"/>
</dbReference>
<comment type="subcellular location">
    <subcellularLocation>
        <location evidence="1">Nucleus</location>
    </subcellularLocation>
</comment>
<feature type="domain" description="DEK-C" evidence="8">
    <location>
        <begin position="1"/>
        <end position="59"/>
    </location>
</feature>
<keyword evidence="5" id="KW-0804">Transcription</keyword>
<evidence type="ECO:0000256" key="5">
    <source>
        <dbReference type="ARBA" id="ARBA00023163"/>
    </source>
</evidence>
<organism evidence="9 10">
    <name type="scientific">Planoprotostelium fungivorum</name>
    <dbReference type="NCBI Taxonomy" id="1890364"/>
    <lineage>
        <taxon>Eukaryota</taxon>
        <taxon>Amoebozoa</taxon>
        <taxon>Evosea</taxon>
        <taxon>Variosea</taxon>
        <taxon>Cavosteliida</taxon>
        <taxon>Cavosteliaceae</taxon>
        <taxon>Planoprotostelium</taxon>
    </lineage>
</organism>
<evidence type="ECO:0000256" key="3">
    <source>
        <dbReference type="ARBA" id="ARBA00023015"/>
    </source>
</evidence>
<dbReference type="Proteomes" id="UP000241769">
    <property type="component" value="Unassembled WGS sequence"/>
</dbReference>
<dbReference type="STRING" id="1890364.A0A2P6MXP5"/>
<comment type="caution">
    <text evidence="9">The sequence shown here is derived from an EMBL/GenBank/DDBJ whole genome shotgun (WGS) entry which is preliminary data.</text>
</comment>
<dbReference type="GO" id="GO:0003713">
    <property type="term" value="F:transcription coactivator activity"/>
    <property type="evidence" value="ECO:0007669"/>
    <property type="project" value="InterPro"/>
</dbReference>
<comment type="similarity">
    <text evidence="2">Belongs to the transcriptional coactivator PC4 family.</text>
</comment>
<dbReference type="InParanoid" id="A0A2P6MXP5"/>